<name>A0A2Z2H4Z4_9GAMM</name>
<sequence length="551" mass="60669">MALSTDDRNRRRFMRRALALLPVAGMAGAMAAPERAQASESRERSDALDMTARNNVIYWGADPTGKRDSSAAFVKAARSSIVNSLYVPPGRYAIGQTVDLNGKNLIGPGRQRNKRETNAMLIPFHSLGNNAMFTGHGPVIRDLSFSNSEAKRKWEGIYIDSHGYNTVVENVHFSSANTAILVKEIMVNYSLLRCTFVGMRTGVKVEDRKKGNSTTARFVGNEFNYTDNAIIFDKDVYGATFQDNIFEALKGDAIRAGLIYRSSFIGNWWEGRNNGESPWPCVRTTKGQQFMDCFATSNTCVYGWTNVFASDKHSGSMGGVSLDGGEVVIRNSTGNALRLSPDSIRAEADAWKEATPLVIQSSRSEKTRQTNPIVLRHSGPGGDVVFDTDTESGNKGVWDGRLRFASQVGGDDKVLYDDYRVNRGRPGVVGETSLVDKKGTVRHALTGIPQFVKWRKGGDGPGCDFFARCEAVDKGKVEFSFPEGEVELRDPIITVTVDDAGIIHDGIEYLSAYSGSVKYQAWKGFRVRFVDRKSGQPTLPESFNLSIFYPG</sequence>
<dbReference type="InterPro" id="IPR012334">
    <property type="entry name" value="Pectin_lyas_fold"/>
</dbReference>
<keyword evidence="1" id="KW-0732">Signal</keyword>
<reference evidence="2 3" key="1">
    <citation type="journal article" date="2017" name="Int. J. Syst. Evol. Microbiol.">
        <title>Kushneria konosiri sp. nov., isolated from the Korean salt-fermented seafood Daemi-jeot.</title>
        <authorList>
            <person name="Yun J.H."/>
            <person name="Park S.K."/>
            <person name="Lee J.Y."/>
            <person name="Jung M.J."/>
            <person name="Bae J.W."/>
        </authorList>
    </citation>
    <scope>NUCLEOTIDE SEQUENCE [LARGE SCALE GENOMIC DNA]</scope>
    <source>
        <strain evidence="2 3">X49</strain>
    </source>
</reference>
<dbReference type="EMBL" id="CP021323">
    <property type="protein sequence ID" value="ARS51846.1"/>
    <property type="molecule type" value="Genomic_DNA"/>
</dbReference>
<feature type="signal peptide" evidence="1">
    <location>
        <begin position="1"/>
        <end position="31"/>
    </location>
</feature>
<dbReference type="OrthoDB" id="6178340at2"/>
<dbReference type="InterPro" id="IPR006311">
    <property type="entry name" value="TAT_signal"/>
</dbReference>
<dbReference type="Gene3D" id="2.160.20.10">
    <property type="entry name" value="Single-stranded right-handed beta-helix, Pectin lyase-like"/>
    <property type="match status" value="1"/>
</dbReference>
<proteinExistence type="predicted"/>
<gene>
    <name evidence="2" type="ORF">B9G99_02165</name>
</gene>
<accession>A0A2Z2H4Z4</accession>
<protein>
    <recommendedName>
        <fullName evidence="4">Pectate lyase superfamily protein domain-containing protein</fullName>
    </recommendedName>
</protein>
<feature type="chain" id="PRO_5016343085" description="Pectate lyase superfamily protein domain-containing protein" evidence="1">
    <location>
        <begin position="32"/>
        <end position="551"/>
    </location>
</feature>
<dbReference type="Proteomes" id="UP000250025">
    <property type="component" value="Chromosome"/>
</dbReference>
<evidence type="ECO:0008006" key="4">
    <source>
        <dbReference type="Google" id="ProtNLM"/>
    </source>
</evidence>
<evidence type="ECO:0000256" key="1">
    <source>
        <dbReference type="SAM" id="SignalP"/>
    </source>
</evidence>
<evidence type="ECO:0000313" key="2">
    <source>
        <dbReference type="EMBL" id="ARS51846.1"/>
    </source>
</evidence>
<dbReference type="RefSeq" id="WP_086620549.1">
    <property type="nucleotide sequence ID" value="NZ_CP021323.1"/>
</dbReference>
<dbReference type="PROSITE" id="PS51318">
    <property type="entry name" value="TAT"/>
    <property type="match status" value="1"/>
</dbReference>
<evidence type="ECO:0000313" key="3">
    <source>
        <dbReference type="Proteomes" id="UP000250025"/>
    </source>
</evidence>
<dbReference type="KEGG" id="kus:B9G99_02165"/>
<dbReference type="InterPro" id="IPR011050">
    <property type="entry name" value="Pectin_lyase_fold/virulence"/>
</dbReference>
<dbReference type="SUPFAM" id="SSF51126">
    <property type="entry name" value="Pectin lyase-like"/>
    <property type="match status" value="1"/>
</dbReference>
<organism evidence="2 3">
    <name type="scientific">Kushneria konosiri</name>
    <dbReference type="NCBI Taxonomy" id="698828"/>
    <lineage>
        <taxon>Bacteria</taxon>
        <taxon>Pseudomonadati</taxon>
        <taxon>Pseudomonadota</taxon>
        <taxon>Gammaproteobacteria</taxon>
        <taxon>Oceanospirillales</taxon>
        <taxon>Halomonadaceae</taxon>
        <taxon>Kushneria</taxon>
    </lineage>
</organism>
<keyword evidence="3" id="KW-1185">Reference proteome</keyword>
<dbReference type="AlphaFoldDB" id="A0A2Z2H4Z4"/>